<dbReference type="InterPro" id="IPR045173">
    <property type="entry name" value="Cdt1"/>
</dbReference>
<sequence>MDARYRSRKRRCPDAQLPLAGSAVLEAVPKKARVVSKQGKQVQQGRVAKKPASGRQSSLLRYAVTSGMQGKDTPPQAQEPSERPSPTPSSTGSRAARSLLWAGASKDIVAMYAKLPPHYALLADMFGKLQTVQALQASRGQRTTLQNCAHTLDLQCNRRFTESHLAQLKYIFPEAVHLDTGAMTHPSADDIIKAAHATWRLSFGLEGVRPGQQEKGTPVKLQPHGLMSQHSGESAISQEQGALAEKLRQDSMSGLLPVSLAALKAVSEFEVRQQALIGKEASALRRHTHALAMLPHTFDSLRSLFGTTGPSTRPLDQVAVSIATGRPGAKAAGKDDIILQLQELSRLAPQYLTIEPPRQSGTVLGQFSVTAGSKIVRVNRRANMQAVRQLLQRAASERHGSGALTEAAEEAAGVTHI</sequence>
<evidence type="ECO:0000313" key="4">
    <source>
        <dbReference type="Proteomes" id="UP001465755"/>
    </source>
</evidence>
<evidence type="ECO:0000259" key="2">
    <source>
        <dbReference type="Pfam" id="PF08839"/>
    </source>
</evidence>
<dbReference type="GO" id="GO:0071163">
    <property type="term" value="P:DNA replication preinitiation complex assembly"/>
    <property type="evidence" value="ECO:0007669"/>
    <property type="project" value="InterPro"/>
</dbReference>
<dbReference type="Proteomes" id="UP001465755">
    <property type="component" value="Unassembled WGS sequence"/>
</dbReference>
<evidence type="ECO:0000256" key="1">
    <source>
        <dbReference type="SAM" id="MobiDB-lite"/>
    </source>
</evidence>
<feature type="compositionally biased region" description="Low complexity" evidence="1">
    <location>
        <begin position="35"/>
        <end position="46"/>
    </location>
</feature>
<name>A0AAW1NQV7_9CHLO</name>
<comment type="caution">
    <text evidence="3">The sequence shown here is derived from an EMBL/GenBank/DDBJ whole genome shotgun (WGS) entry which is preliminary data.</text>
</comment>
<dbReference type="AlphaFoldDB" id="A0AAW1NQV7"/>
<dbReference type="GO" id="GO:0030174">
    <property type="term" value="P:regulation of DNA-templated DNA replication initiation"/>
    <property type="evidence" value="ECO:0007669"/>
    <property type="project" value="InterPro"/>
</dbReference>
<organism evidence="3 4">
    <name type="scientific">Symbiochloris irregularis</name>
    <dbReference type="NCBI Taxonomy" id="706552"/>
    <lineage>
        <taxon>Eukaryota</taxon>
        <taxon>Viridiplantae</taxon>
        <taxon>Chlorophyta</taxon>
        <taxon>core chlorophytes</taxon>
        <taxon>Trebouxiophyceae</taxon>
        <taxon>Trebouxiales</taxon>
        <taxon>Trebouxiaceae</taxon>
        <taxon>Symbiochloris</taxon>
    </lineage>
</organism>
<dbReference type="InterPro" id="IPR014939">
    <property type="entry name" value="CDT1_Gemini-bd-like"/>
</dbReference>
<accession>A0AAW1NQV7</accession>
<keyword evidence="4" id="KW-1185">Reference proteome</keyword>
<dbReference type="InterPro" id="IPR038090">
    <property type="entry name" value="Cdt1_C_WH_dom_sf"/>
</dbReference>
<dbReference type="GO" id="GO:0000278">
    <property type="term" value="P:mitotic cell cycle"/>
    <property type="evidence" value="ECO:0007669"/>
    <property type="project" value="TreeGrafter"/>
</dbReference>
<gene>
    <name evidence="3" type="ORF">WJX73_001113</name>
</gene>
<protein>
    <recommendedName>
        <fullName evidence="2">CDT1 Geminin-binding domain-containing protein</fullName>
    </recommendedName>
</protein>
<feature type="domain" description="CDT1 Geminin-binding" evidence="2">
    <location>
        <begin position="115"/>
        <end position="187"/>
    </location>
</feature>
<dbReference type="EMBL" id="JALJOQ010000147">
    <property type="protein sequence ID" value="KAK9793724.1"/>
    <property type="molecule type" value="Genomic_DNA"/>
</dbReference>
<dbReference type="GO" id="GO:0003677">
    <property type="term" value="F:DNA binding"/>
    <property type="evidence" value="ECO:0007669"/>
    <property type="project" value="InterPro"/>
</dbReference>
<dbReference type="GO" id="GO:0005634">
    <property type="term" value="C:nucleus"/>
    <property type="evidence" value="ECO:0007669"/>
    <property type="project" value="TreeGrafter"/>
</dbReference>
<dbReference type="Pfam" id="PF08839">
    <property type="entry name" value="CDT1"/>
    <property type="match status" value="1"/>
</dbReference>
<feature type="region of interest" description="Disordered" evidence="1">
    <location>
        <begin position="33"/>
        <end position="94"/>
    </location>
</feature>
<evidence type="ECO:0000313" key="3">
    <source>
        <dbReference type="EMBL" id="KAK9793724.1"/>
    </source>
</evidence>
<dbReference type="PANTHER" id="PTHR28637">
    <property type="entry name" value="DNA REPLICATION FACTOR CDT1"/>
    <property type="match status" value="1"/>
</dbReference>
<dbReference type="SUPFAM" id="SSF46785">
    <property type="entry name" value="Winged helix' DNA-binding domain"/>
    <property type="match status" value="1"/>
</dbReference>
<dbReference type="GO" id="GO:0000076">
    <property type="term" value="P:DNA replication checkpoint signaling"/>
    <property type="evidence" value="ECO:0007669"/>
    <property type="project" value="TreeGrafter"/>
</dbReference>
<reference evidence="3 4" key="1">
    <citation type="journal article" date="2024" name="Nat. Commun.">
        <title>Phylogenomics reveals the evolutionary origins of lichenization in chlorophyte algae.</title>
        <authorList>
            <person name="Puginier C."/>
            <person name="Libourel C."/>
            <person name="Otte J."/>
            <person name="Skaloud P."/>
            <person name="Haon M."/>
            <person name="Grisel S."/>
            <person name="Petersen M."/>
            <person name="Berrin J.G."/>
            <person name="Delaux P.M."/>
            <person name="Dal Grande F."/>
            <person name="Keller J."/>
        </authorList>
    </citation>
    <scope>NUCLEOTIDE SEQUENCE [LARGE SCALE GENOMIC DNA]</scope>
    <source>
        <strain evidence="3 4">SAG 2036</strain>
    </source>
</reference>
<dbReference type="PANTHER" id="PTHR28637:SF1">
    <property type="entry name" value="DNA REPLICATION FACTOR CDT1"/>
    <property type="match status" value="1"/>
</dbReference>
<dbReference type="GO" id="GO:0070182">
    <property type="term" value="F:DNA polymerase binding"/>
    <property type="evidence" value="ECO:0007669"/>
    <property type="project" value="TreeGrafter"/>
</dbReference>
<feature type="region of interest" description="Disordered" evidence="1">
    <location>
        <begin position="398"/>
        <end position="417"/>
    </location>
</feature>
<dbReference type="InterPro" id="IPR036390">
    <property type="entry name" value="WH_DNA-bd_sf"/>
</dbReference>
<dbReference type="Gene3D" id="1.10.10.1420">
    <property type="entry name" value="DNA replication factor Cdt1, C-terminal WH domain"/>
    <property type="match status" value="1"/>
</dbReference>
<proteinExistence type="predicted"/>